<keyword evidence="1" id="KW-0238">DNA-binding</keyword>
<dbReference type="EMBL" id="JAEQNA010000008">
    <property type="protein sequence ID" value="MBL0422487.1"/>
    <property type="molecule type" value="Genomic_DNA"/>
</dbReference>
<accession>A0A936ZKD1</accession>
<evidence type="ECO:0000313" key="2">
    <source>
        <dbReference type="Proteomes" id="UP000613011"/>
    </source>
</evidence>
<organism evidence="1 2">
    <name type="scientific">Ramlibacter aurantiacus</name>
    <dbReference type="NCBI Taxonomy" id="2801330"/>
    <lineage>
        <taxon>Bacteria</taxon>
        <taxon>Pseudomonadati</taxon>
        <taxon>Pseudomonadota</taxon>
        <taxon>Betaproteobacteria</taxon>
        <taxon>Burkholderiales</taxon>
        <taxon>Comamonadaceae</taxon>
        <taxon>Ramlibacter</taxon>
    </lineage>
</organism>
<dbReference type="GO" id="GO:0003677">
    <property type="term" value="F:DNA binding"/>
    <property type="evidence" value="ECO:0007669"/>
    <property type="project" value="UniProtKB-KW"/>
</dbReference>
<gene>
    <name evidence="1" type="ORF">JI739_19220</name>
</gene>
<keyword evidence="2" id="KW-1185">Reference proteome</keyword>
<evidence type="ECO:0000313" key="1">
    <source>
        <dbReference type="EMBL" id="MBL0422487.1"/>
    </source>
</evidence>
<proteinExistence type="predicted"/>
<reference evidence="1" key="1">
    <citation type="submission" date="2021-01" db="EMBL/GenBank/DDBJ databases">
        <title>Ramlibacter sp. strain AW1 16S ribosomal RNA gene Genome sequencing and assembly.</title>
        <authorList>
            <person name="Kang M."/>
        </authorList>
    </citation>
    <scope>NUCLEOTIDE SEQUENCE</scope>
    <source>
        <strain evidence="1">AW1</strain>
    </source>
</reference>
<comment type="caution">
    <text evidence="1">The sequence shown here is derived from an EMBL/GenBank/DDBJ whole genome shotgun (WGS) entry which is preliminary data.</text>
</comment>
<sequence>MKAKSLPPAIAGEPFVDAREAAYTMNLPMYFLTHAQQRDRLAIPFYRLGRAVRFKLSELADWQRVQGGLPSPAAAGSEVLDA</sequence>
<dbReference type="Proteomes" id="UP000613011">
    <property type="component" value="Unassembled WGS sequence"/>
</dbReference>
<dbReference type="AlphaFoldDB" id="A0A936ZKD1"/>
<dbReference type="RefSeq" id="WP_201685563.1">
    <property type="nucleotide sequence ID" value="NZ_JAEQNA010000008.1"/>
</dbReference>
<protein>
    <submittedName>
        <fullName evidence="1">DNA-binding protein</fullName>
    </submittedName>
</protein>
<name>A0A936ZKD1_9BURK</name>